<dbReference type="InterPro" id="IPR045669">
    <property type="entry name" value="FHIP_C"/>
</dbReference>
<dbReference type="Pfam" id="PF10257">
    <property type="entry name" value="RAI16-like"/>
    <property type="match status" value="1"/>
</dbReference>
<evidence type="ECO:0000259" key="3">
    <source>
        <dbReference type="Pfam" id="PF19314"/>
    </source>
</evidence>
<organism evidence="4 5">
    <name type="scientific">Ascobolus immersus RN42</name>
    <dbReference type="NCBI Taxonomy" id="1160509"/>
    <lineage>
        <taxon>Eukaryota</taxon>
        <taxon>Fungi</taxon>
        <taxon>Dikarya</taxon>
        <taxon>Ascomycota</taxon>
        <taxon>Pezizomycotina</taxon>
        <taxon>Pezizomycetes</taxon>
        <taxon>Pezizales</taxon>
        <taxon>Ascobolaceae</taxon>
        <taxon>Ascobolus</taxon>
    </lineage>
</organism>
<evidence type="ECO:0000313" key="5">
    <source>
        <dbReference type="Proteomes" id="UP000275078"/>
    </source>
</evidence>
<keyword evidence="5" id="KW-1185">Reference proteome</keyword>
<dbReference type="PANTHER" id="PTHR21705">
    <property type="entry name" value="RAI16 PROTEIN-RELATED"/>
    <property type="match status" value="1"/>
</dbReference>
<dbReference type="OrthoDB" id="5350595at2759"/>
<accession>A0A3N4INH8</accession>
<sequence>MEFWKRFIKAIDPPEPRPVQVITPESRLEHFKKTWRTFVHTWRNGQDDNPLVQERLQDLMEQLVHTLIEESKRSDRLCLNFAYDQRVFLAISKVAQNGSRDVSRVAIKAFSTLLDNEEDFLSQESFALSLIDFLTETKKRTGPGLEVEFVELLFNIASKIRGNPAILPVWFTSAGQYGVDFQSLPEAERFAGVTNKDDFPLFYLLIDYVHNEAPVGEFARTGLLYIIEAASSSRELEKWIVESDLATLMASGLGALYSQLSRKLVLSYDKDTIPTILAFSDYQINKPVGEAETMSSPDFQTHLQTFLSYLIFWQDVLRNCKSTEVKQTLLDHFQVLFLQQLLYPSLIESSDIDGGSAVAVLTYVRLILDTLEHPDLINIILSYLLAIKEKMKPMVPPSKSVARRRKSLDLLTMASKDDEKSTPDLFSLVDLAITSLRSSSHQTVGATLRLVSTILRKHHPYAISTLLKVTLLDDDAPRRTIGAHNKEMEFFFSIVPDVGDFNIAAAFEAHLKDAIILLESHPCTLEALSAGLSTEGSREEGSTFAAKKPISGHRLRLDDPLLKRCVNLLSSFFSNPVEINLILTSVIVDLATCIHTRPDGWLLNDPEHYTYPNEDDDSASISSLNLENELSAALNSASDLAFLTLQTQRNQISALNRARRYPEFTSNPPILNVLENLAAQLEIYRRDIPDLDEKLSERRQAFRVTENLSEALSGSPLPPRRGRHNSSARPSSSHFGSTSPTRSDDGYGRLNSPPSYNDNTSQRKIRALKPSQYHLPPPMEDDDDEMPPPHSPLPGSPKMGAVDMVPLGKEFSLSHLLTNIMIYQEFVLELAALIQARTSLFGDVAFEA</sequence>
<feature type="compositionally biased region" description="Polar residues" evidence="2">
    <location>
        <begin position="727"/>
        <end position="741"/>
    </location>
</feature>
<evidence type="ECO:0000313" key="4">
    <source>
        <dbReference type="EMBL" id="RPA87702.1"/>
    </source>
</evidence>
<dbReference type="AlphaFoldDB" id="A0A3N4INH8"/>
<dbReference type="InterPro" id="IPR016024">
    <property type="entry name" value="ARM-type_fold"/>
</dbReference>
<dbReference type="Proteomes" id="UP000275078">
    <property type="component" value="Unassembled WGS sequence"/>
</dbReference>
<dbReference type="SUPFAM" id="SSF48371">
    <property type="entry name" value="ARM repeat"/>
    <property type="match status" value="1"/>
</dbReference>
<dbReference type="PANTHER" id="PTHR21705:SF11">
    <property type="entry name" value="FHIP FAMILY PROTEIN CG3558"/>
    <property type="match status" value="1"/>
</dbReference>
<feature type="domain" description="FHF complex subunit HOOK-interacting protein C-terminal" evidence="3">
    <location>
        <begin position="559"/>
        <end position="605"/>
    </location>
</feature>
<protein>
    <recommendedName>
        <fullName evidence="3">FHF complex subunit HOOK-interacting protein C-terminal domain-containing protein</fullName>
    </recommendedName>
</protein>
<feature type="compositionally biased region" description="Polar residues" evidence="2">
    <location>
        <begin position="752"/>
        <end position="762"/>
    </location>
</feature>
<feature type="region of interest" description="Disordered" evidence="2">
    <location>
        <begin position="706"/>
        <end position="794"/>
    </location>
</feature>
<evidence type="ECO:0000256" key="2">
    <source>
        <dbReference type="SAM" id="MobiDB-lite"/>
    </source>
</evidence>
<reference evidence="4 5" key="1">
    <citation type="journal article" date="2018" name="Nat. Ecol. Evol.">
        <title>Pezizomycetes genomes reveal the molecular basis of ectomycorrhizal truffle lifestyle.</title>
        <authorList>
            <person name="Murat C."/>
            <person name="Payen T."/>
            <person name="Noel B."/>
            <person name="Kuo A."/>
            <person name="Morin E."/>
            <person name="Chen J."/>
            <person name="Kohler A."/>
            <person name="Krizsan K."/>
            <person name="Balestrini R."/>
            <person name="Da Silva C."/>
            <person name="Montanini B."/>
            <person name="Hainaut M."/>
            <person name="Levati E."/>
            <person name="Barry K.W."/>
            <person name="Belfiori B."/>
            <person name="Cichocki N."/>
            <person name="Clum A."/>
            <person name="Dockter R.B."/>
            <person name="Fauchery L."/>
            <person name="Guy J."/>
            <person name="Iotti M."/>
            <person name="Le Tacon F."/>
            <person name="Lindquist E.A."/>
            <person name="Lipzen A."/>
            <person name="Malagnac F."/>
            <person name="Mello A."/>
            <person name="Molinier V."/>
            <person name="Miyauchi S."/>
            <person name="Poulain J."/>
            <person name="Riccioni C."/>
            <person name="Rubini A."/>
            <person name="Sitrit Y."/>
            <person name="Splivallo R."/>
            <person name="Traeger S."/>
            <person name="Wang M."/>
            <person name="Zifcakova L."/>
            <person name="Wipf D."/>
            <person name="Zambonelli A."/>
            <person name="Paolocci F."/>
            <person name="Nowrousian M."/>
            <person name="Ottonello S."/>
            <person name="Baldrian P."/>
            <person name="Spatafora J.W."/>
            <person name="Henrissat B."/>
            <person name="Nagy L.G."/>
            <person name="Aury J.M."/>
            <person name="Wincker P."/>
            <person name="Grigoriev I.V."/>
            <person name="Bonfante P."/>
            <person name="Martin F.M."/>
        </authorList>
    </citation>
    <scope>NUCLEOTIDE SEQUENCE [LARGE SCALE GENOMIC DNA]</scope>
    <source>
        <strain evidence="4 5">RN42</strain>
    </source>
</reference>
<comment type="similarity">
    <text evidence="1">Belongs to the FHIP family.</text>
</comment>
<name>A0A3N4INH8_ASCIM</name>
<dbReference type="EMBL" id="ML119646">
    <property type="protein sequence ID" value="RPA87702.1"/>
    <property type="molecule type" value="Genomic_DNA"/>
</dbReference>
<dbReference type="STRING" id="1160509.A0A3N4INH8"/>
<dbReference type="InterPro" id="IPR019384">
    <property type="entry name" value="FHIP"/>
</dbReference>
<evidence type="ECO:0000256" key="1">
    <source>
        <dbReference type="ARBA" id="ARBA00024336"/>
    </source>
</evidence>
<gene>
    <name evidence="4" type="ORF">BJ508DRAFT_410435</name>
</gene>
<dbReference type="Pfam" id="PF19314">
    <property type="entry name" value="DUF5917"/>
    <property type="match status" value="1"/>
</dbReference>
<proteinExistence type="inferred from homology"/>